<proteinExistence type="inferred from homology"/>
<evidence type="ECO:0000313" key="9">
    <source>
        <dbReference type="Proteomes" id="UP000800092"/>
    </source>
</evidence>
<evidence type="ECO:0000256" key="5">
    <source>
        <dbReference type="ARBA" id="ARBA00038359"/>
    </source>
</evidence>
<dbReference type="InterPro" id="IPR052337">
    <property type="entry name" value="SAT4-like"/>
</dbReference>
<dbReference type="PANTHER" id="PTHR33048">
    <property type="entry name" value="PTH11-LIKE INTEGRAL MEMBRANE PROTEIN (AFU_ORTHOLOGUE AFUA_5G11245)"/>
    <property type="match status" value="1"/>
</dbReference>
<keyword evidence="4 6" id="KW-0472">Membrane</keyword>
<feature type="transmembrane region" description="Helical" evidence="6">
    <location>
        <begin position="140"/>
        <end position="158"/>
    </location>
</feature>
<feature type="domain" description="Rhodopsin" evidence="7">
    <location>
        <begin position="4"/>
        <end position="231"/>
    </location>
</feature>
<reference evidence="8" key="1">
    <citation type="journal article" date="2020" name="Stud. Mycol.">
        <title>101 Dothideomycetes genomes: a test case for predicting lifestyles and emergence of pathogens.</title>
        <authorList>
            <person name="Haridas S."/>
            <person name="Albert R."/>
            <person name="Binder M."/>
            <person name="Bloem J."/>
            <person name="Labutti K."/>
            <person name="Salamov A."/>
            <person name="Andreopoulos B."/>
            <person name="Baker S."/>
            <person name="Barry K."/>
            <person name="Bills G."/>
            <person name="Bluhm B."/>
            <person name="Cannon C."/>
            <person name="Castanera R."/>
            <person name="Culley D."/>
            <person name="Daum C."/>
            <person name="Ezra D."/>
            <person name="Gonzalez J."/>
            <person name="Henrissat B."/>
            <person name="Kuo A."/>
            <person name="Liang C."/>
            <person name="Lipzen A."/>
            <person name="Lutzoni F."/>
            <person name="Magnuson J."/>
            <person name="Mondo S."/>
            <person name="Nolan M."/>
            <person name="Ohm R."/>
            <person name="Pangilinan J."/>
            <person name="Park H.-J."/>
            <person name="Ramirez L."/>
            <person name="Alfaro M."/>
            <person name="Sun H."/>
            <person name="Tritt A."/>
            <person name="Yoshinaga Y."/>
            <person name="Zwiers L.-H."/>
            <person name="Turgeon B."/>
            <person name="Goodwin S."/>
            <person name="Spatafora J."/>
            <person name="Crous P."/>
            <person name="Grigoriev I."/>
        </authorList>
    </citation>
    <scope>NUCLEOTIDE SEQUENCE</scope>
    <source>
        <strain evidence="8">Tuck. ex Michener</strain>
    </source>
</reference>
<accession>A0A6A6H8Q8</accession>
<feature type="transmembrane region" description="Helical" evidence="6">
    <location>
        <begin position="12"/>
        <end position="38"/>
    </location>
</feature>
<sequence>MKVRGWLGFEDCMVIGSMPTSLLVTGLIGCMAIANGFGVHERDIKRVHGNLQNALKYFFLYQVLYKITICFNKLAFLLLYDRIFTNSGFRKVCRVTIAVVILGTLSFLLATVFQCEPISKNWDKHAKGHCINNSVFRWSWAAYNTLTDLLIVFMPIPGVKHLQMSRAKKVGLIVVFGLGLFICFTSAFRMQALVESTELSDTTWDSLPAFVWSQMEATVGLLCTNLPSLKERFIQFFPRSWTRSPSDNNARPAPRPCNVPGKAENHPSVFDHASSPQFVFLLFANNWYGYSPGNVAACTTRTPSQTARALNSEEVLVNVHVTQTRQWTAQVRFNG</sequence>
<comment type="similarity">
    <text evidence="5">Belongs to the SAT4 family.</text>
</comment>
<evidence type="ECO:0000256" key="1">
    <source>
        <dbReference type="ARBA" id="ARBA00004141"/>
    </source>
</evidence>
<evidence type="ECO:0000256" key="2">
    <source>
        <dbReference type="ARBA" id="ARBA00022692"/>
    </source>
</evidence>
<dbReference type="Pfam" id="PF20684">
    <property type="entry name" value="Fung_rhodopsin"/>
    <property type="match status" value="1"/>
</dbReference>
<dbReference type="OrthoDB" id="5413793at2759"/>
<name>A0A6A6H8Q8_VIRVR</name>
<feature type="transmembrane region" description="Helical" evidence="6">
    <location>
        <begin position="58"/>
        <end position="80"/>
    </location>
</feature>
<dbReference type="AlphaFoldDB" id="A0A6A6H8Q8"/>
<keyword evidence="2 6" id="KW-0812">Transmembrane</keyword>
<dbReference type="EMBL" id="ML991799">
    <property type="protein sequence ID" value="KAF2234392.1"/>
    <property type="molecule type" value="Genomic_DNA"/>
</dbReference>
<feature type="transmembrane region" description="Helical" evidence="6">
    <location>
        <begin position="170"/>
        <end position="189"/>
    </location>
</feature>
<evidence type="ECO:0000256" key="6">
    <source>
        <dbReference type="SAM" id="Phobius"/>
    </source>
</evidence>
<dbReference type="Proteomes" id="UP000800092">
    <property type="component" value="Unassembled WGS sequence"/>
</dbReference>
<organism evidence="8 9">
    <name type="scientific">Viridothelium virens</name>
    <name type="common">Speckled blister lichen</name>
    <name type="synonym">Trypethelium virens</name>
    <dbReference type="NCBI Taxonomy" id="1048519"/>
    <lineage>
        <taxon>Eukaryota</taxon>
        <taxon>Fungi</taxon>
        <taxon>Dikarya</taxon>
        <taxon>Ascomycota</taxon>
        <taxon>Pezizomycotina</taxon>
        <taxon>Dothideomycetes</taxon>
        <taxon>Dothideomycetes incertae sedis</taxon>
        <taxon>Trypetheliales</taxon>
        <taxon>Trypetheliaceae</taxon>
        <taxon>Viridothelium</taxon>
    </lineage>
</organism>
<dbReference type="GO" id="GO:0016020">
    <property type="term" value="C:membrane"/>
    <property type="evidence" value="ECO:0007669"/>
    <property type="project" value="UniProtKB-SubCell"/>
</dbReference>
<comment type="subcellular location">
    <subcellularLocation>
        <location evidence="1">Membrane</location>
        <topology evidence="1">Multi-pass membrane protein</topology>
    </subcellularLocation>
</comment>
<keyword evidence="3 6" id="KW-1133">Transmembrane helix</keyword>
<dbReference type="PROSITE" id="PS51257">
    <property type="entry name" value="PROKAR_LIPOPROTEIN"/>
    <property type="match status" value="1"/>
</dbReference>
<evidence type="ECO:0000256" key="4">
    <source>
        <dbReference type="ARBA" id="ARBA00023136"/>
    </source>
</evidence>
<keyword evidence="9" id="KW-1185">Reference proteome</keyword>
<protein>
    <recommendedName>
        <fullName evidence="7">Rhodopsin domain-containing protein</fullName>
    </recommendedName>
</protein>
<feature type="transmembrane region" description="Helical" evidence="6">
    <location>
        <begin position="92"/>
        <end position="113"/>
    </location>
</feature>
<evidence type="ECO:0000256" key="3">
    <source>
        <dbReference type="ARBA" id="ARBA00022989"/>
    </source>
</evidence>
<dbReference type="InterPro" id="IPR049326">
    <property type="entry name" value="Rhodopsin_dom_fungi"/>
</dbReference>
<evidence type="ECO:0000259" key="7">
    <source>
        <dbReference type="Pfam" id="PF20684"/>
    </source>
</evidence>
<dbReference type="PANTHER" id="PTHR33048:SF47">
    <property type="entry name" value="INTEGRAL MEMBRANE PROTEIN-RELATED"/>
    <property type="match status" value="1"/>
</dbReference>
<gene>
    <name evidence="8" type="ORF">EV356DRAFT_466961</name>
</gene>
<evidence type="ECO:0000313" key="8">
    <source>
        <dbReference type="EMBL" id="KAF2234392.1"/>
    </source>
</evidence>